<dbReference type="Pfam" id="PF12697">
    <property type="entry name" value="Abhydrolase_6"/>
    <property type="match status" value="1"/>
</dbReference>
<reference evidence="2 3" key="1">
    <citation type="submission" date="2019-01" db="EMBL/GenBank/DDBJ databases">
        <authorList>
            <person name="Chen W.-M."/>
        </authorList>
    </citation>
    <scope>NUCLEOTIDE SEQUENCE [LARGE SCALE GENOMIC DNA]</scope>
    <source>
        <strain evidence="2 3">CCP-7</strain>
    </source>
</reference>
<dbReference type="RefSeq" id="WP_127746727.1">
    <property type="nucleotide sequence ID" value="NZ_SACN01000006.1"/>
</dbReference>
<name>A0A437LUU4_9SPHN</name>
<dbReference type="Proteomes" id="UP000282971">
    <property type="component" value="Unassembled WGS sequence"/>
</dbReference>
<comment type="caution">
    <text evidence="2">The sequence shown here is derived from an EMBL/GenBank/DDBJ whole genome shotgun (WGS) entry which is preliminary data.</text>
</comment>
<dbReference type="OrthoDB" id="4512892at2"/>
<dbReference type="AlphaFoldDB" id="A0A437LUU4"/>
<dbReference type="SUPFAM" id="SSF53474">
    <property type="entry name" value="alpha/beta-Hydrolases"/>
    <property type="match status" value="1"/>
</dbReference>
<dbReference type="InterPro" id="IPR000073">
    <property type="entry name" value="AB_hydrolase_1"/>
</dbReference>
<accession>A0A437LUU4</accession>
<protein>
    <submittedName>
        <fullName evidence="2">Alpha/beta hydrolase</fullName>
    </submittedName>
</protein>
<keyword evidence="2" id="KW-0378">Hydrolase</keyword>
<keyword evidence="3" id="KW-1185">Reference proteome</keyword>
<gene>
    <name evidence="2" type="ORF">EOD43_22725</name>
</gene>
<proteinExistence type="predicted"/>
<evidence type="ECO:0000259" key="1">
    <source>
        <dbReference type="Pfam" id="PF12697"/>
    </source>
</evidence>
<evidence type="ECO:0000313" key="3">
    <source>
        <dbReference type="Proteomes" id="UP000282971"/>
    </source>
</evidence>
<dbReference type="EMBL" id="SACN01000006">
    <property type="protein sequence ID" value="RVT89137.1"/>
    <property type="molecule type" value="Genomic_DNA"/>
</dbReference>
<evidence type="ECO:0000313" key="2">
    <source>
        <dbReference type="EMBL" id="RVT89137.1"/>
    </source>
</evidence>
<sequence>MAQRQALAFDTGPDVAATLGEPATIRGELFLPEGTPTLLMVCIAGGGMNRHYFDLPTPPGEDEASFVRAMLAKGFAVATLDFLGIGDSDEPADPFLLTPDLHAQALAHATRALQAQTGLRTVGVGHSFGAGLNVAIQAHASPHAGLALLGFGVAPLARLTMPAEADLPIEEARARFAEFAAGRFKTPYLTIEHMGGPRGAMLTQANDRLLATSAYATVLPYTFKPEADTIGVPLLIGLGDKDLHGEPREAIRHFPKARDITLIELPETRHNHFVYPSRTHLFDRIAHWALGL</sequence>
<dbReference type="GO" id="GO:0016787">
    <property type="term" value="F:hydrolase activity"/>
    <property type="evidence" value="ECO:0007669"/>
    <property type="project" value="UniProtKB-KW"/>
</dbReference>
<feature type="domain" description="AB hydrolase-1" evidence="1">
    <location>
        <begin position="41"/>
        <end position="276"/>
    </location>
</feature>
<dbReference type="Gene3D" id="3.40.50.1820">
    <property type="entry name" value="alpha/beta hydrolase"/>
    <property type="match status" value="1"/>
</dbReference>
<organism evidence="2 3">
    <name type="scientific">Sphingomonas crocodyli</name>
    <dbReference type="NCBI Taxonomy" id="1979270"/>
    <lineage>
        <taxon>Bacteria</taxon>
        <taxon>Pseudomonadati</taxon>
        <taxon>Pseudomonadota</taxon>
        <taxon>Alphaproteobacteria</taxon>
        <taxon>Sphingomonadales</taxon>
        <taxon>Sphingomonadaceae</taxon>
        <taxon>Sphingomonas</taxon>
    </lineage>
</organism>
<dbReference type="InterPro" id="IPR029058">
    <property type="entry name" value="AB_hydrolase_fold"/>
</dbReference>